<gene>
    <name evidence="7" type="ORF">BaRGS_00032720</name>
</gene>
<dbReference type="InterPro" id="IPR036259">
    <property type="entry name" value="MFS_trans_sf"/>
</dbReference>
<accession>A0ABD0JML9</accession>
<comment type="caution">
    <text evidence="7">The sequence shown here is derived from an EMBL/GenBank/DDBJ whole genome shotgun (WGS) entry which is preliminary data.</text>
</comment>
<keyword evidence="4 5" id="KW-0472">Membrane</keyword>
<name>A0ABD0JML9_9CAEN</name>
<evidence type="ECO:0000313" key="8">
    <source>
        <dbReference type="Proteomes" id="UP001519460"/>
    </source>
</evidence>
<dbReference type="AlphaFoldDB" id="A0ABD0JML9"/>
<evidence type="ECO:0000313" key="7">
    <source>
        <dbReference type="EMBL" id="KAK7476013.1"/>
    </source>
</evidence>
<evidence type="ECO:0000256" key="4">
    <source>
        <dbReference type="ARBA" id="ARBA00023136"/>
    </source>
</evidence>
<evidence type="ECO:0000256" key="2">
    <source>
        <dbReference type="ARBA" id="ARBA00022692"/>
    </source>
</evidence>
<feature type="transmembrane region" description="Helical" evidence="5">
    <location>
        <begin position="7"/>
        <end position="24"/>
    </location>
</feature>
<comment type="subcellular location">
    <subcellularLocation>
        <location evidence="1">Membrane</location>
        <topology evidence="1">Multi-pass membrane protein</topology>
    </subcellularLocation>
</comment>
<dbReference type="EMBL" id="JACVVK020000387">
    <property type="protein sequence ID" value="KAK7476013.1"/>
    <property type="molecule type" value="Genomic_DNA"/>
</dbReference>
<feature type="domain" description="Major facilitator superfamily (MFS) profile" evidence="6">
    <location>
        <begin position="1"/>
        <end position="124"/>
    </location>
</feature>
<dbReference type="SUPFAM" id="SSF103473">
    <property type="entry name" value="MFS general substrate transporter"/>
    <property type="match status" value="1"/>
</dbReference>
<evidence type="ECO:0000259" key="6">
    <source>
        <dbReference type="PROSITE" id="PS50850"/>
    </source>
</evidence>
<dbReference type="PROSITE" id="PS50850">
    <property type="entry name" value="MFS"/>
    <property type="match status" value="1"/>
</dbReference>
<dbReference type="Gene3D" id="1.20.1250.20">
    <property type="entry name" value="MFS general substrate transporter like domains"/>
    <property type="match status" value="1"/>
</dbReference>
<proteinExistence type="predicted"/>
<dbReference type="InterPro" id="IPR020846">
    <property type="entry name" value="MFS_dom"/>
</dbReference>
<protein>
    <recommendedName>
        <fullName evidence="6">Major facilitator superfamily (MFS) profile domain-containing protein</fullName>
    </recommendedName>
</protein>
<feature type="transmembrane region" description="Helical" evidence="5">
    <location>
        <begin position="102"/>
        <end position="119"/>
    </location>
</feature>
<keyword evidence="3 5" id="KW-1133">Transmembrane helix</keyword>
<dbReference type="GO" id="GO:0016020">
    <property type="term" value="C:membrane"/>
    <property type="evidence" value="ECO:0007669"/>
    <property type="project" value="UniProtKB-SubCell"/>
</dbReference>
<evidence type="ECO:0000256" key="1">
    <source>
        <dbReference type="ARBA" id="ARBA00004141"/>
    </source>
</evidence>
<sequence length="193" mass="20549">LGRRWTCLIFFILCSVSSFCILIVHETAEEENKGSIITGLAMVSKMAVGSARLVILTFTSELYPTVIRSLGYGASNTVSRVGGALAPVLLNMDTTEDVIRGYIVVGALTAAGGLACLLLRETKGQVLQDSIGSKVKDKPDDRIKAGWTSQSDVTESVAVEQGHDVKSVQTKTQEIPADCLSGSLADRTVSTRL</sequence>
<dbReference type="Proteomes" id="UP001519460">
    <property type="component" value="Unassembled WGS sequence"/>
</dbReference>
<organism evidence="7 8">
    <name type="scientific">Batillaria attramentaria</name>
    <dbReference type="NCBI Taxonomy" id="370345"/>
    <lineage>
        <taxon>Eukaryota</taxon>
        <taxon>Metazoa</taxon>
        <taxon>Spiralia</taxon>
        <taxon>Lophotrochozoa</taxon>
        <taxon>Mollusca</taxon>
        <taxon>Gastropoda</taxon>
        <taxon>Caenogastropoda</taxon>
        <taxon>Sorbeoconcha</taxon>
        <taxon>Cerithioidea</taxon>
        <taxon>Batillariidae</taxon>
        <taxon>Batillaria</taxon>
    </lineage>
</organism>
<feature type="non-terminal residue" evidence="7">
    <location>
        <position position="1"/>
    </location>
</feature>
<evidence type="ECO:0000256" key="3">
    <source>
        <dbReference type="ARBA" id="ARBA00022989"/>
    </source>
</evidence>
<evidence type="ECO:0000256" key="5">
    <source>
        <dbReference type="SAM" id="Phobius"/>
    </source>
</evidence>
<keyword evidence="8" id="KW-1185">Reference proteome</keyword>
<reference evidence="7 8" key="1">
    <citation type="journal article" date="2023" name="Sci. Data">
        <title>Genome assembly of the Korean intertidal mud-creeper Batillaria attramentaria.</title>
        <authorList>
            <person name="Patra A.K."/>
            <person name="Ho P.T."/>
            <person name="Jun S."/>
            <person name="Lee S.J."/>
            <person name="Kim Y."/>
            <person name="Won Y.J."/>
        </authorList>
    </citation>
    <scope>NUCLEOTIDE SEQUENCE [LARGE SCALE GENOMIC DNA]</scope>
    <source>
        <strain evidence="7">Wonlab-2016</strain>
    </source>
</reference>
<dbReference type="PANTHER" id="PTHR24064">
    <property type="entry name" value="SOLUTE CARRIER FAMILY 22 MEMBER"/>
    <property type="match status" value="1"/>
</dbReference>
<keyword evidence="2 5" id="KW-0812">Transmembrane</keyword>